<keyword evidence="3" id="KW-1185">Reference proteome</keyword>
<name>A0ABY5ZD72_9ACTN</name>
<evidence type="ECO:0000313" key="2">
    <source>
        <dbReference type="EMBL" id="UWZ40055.1"/>
    </source>
</evidence>
<dbReference type="InterPro" id="IPR041698">
    <property type="entry name" value="Methyltransf_25"/>
</dbReference>
<dbReference type="Proteomes" id="UP001058271">
    <property type="component" value="Chromosome"/>
</dbReference>
<gene>
    <name evidence="2" type="ORF">Drose_18755</name>
</gene>
<sequence length="169" mass="17405">MAVPERIRWAVQVLDVGPDDHVLEFGCGPGVAVELVCARLGTGSITAVDRSATAVQRTAARNAAHVAAGRARVVQGDLTIAATLGRQYDKIFAVNVNLFWTGTAGPELAVLASLLKPGAPLRLFYETPSPDRTAAIARSVAASLSAAGFTATTLKGPAPVMLCVTGSLP</sequence>
<evidence type="ECO:0000259" key="1">
    <source>
        <dbReference type="Pfam" id="PF13649"/>
    </source>
</evidence>
<dbReference type="RefSeq" id="WP_260729500.1">
    <property type="nucleotide sequence ID" value="NZ_BAAABS010000066.1"/>
</dbReference>
<dbReference type="Gene3D" id="3.40.50.150">
    <property type="entry name" value="Vaccinia Virus protein VP39"/>
    <property type="match status" value="1"/>
</dbReference>
<dbReference type="GO" id="GO:0032259">
    <property type="term" value="P:methylation"/>
    <property type="evidence" value="ECO:0007669"/>
    <property type="project" value="UniProtKB-KW"/>
</dbReference>
<feature type="domain" description="Methyltransferase" evidence="1">
    <location>
        <begin position="22"/>
        <end position="118"/>
    </location>
</feature>
<protein>
    <submittedName>
        <fullName evidence="2">Class I SAM-dependent methyltransferase</fullName>
    </submittedName>
</protein>
<dbReference type="GO" id="GO:0008168">
    <property type="term" value="F:methyltransferase activity"/>
    <property type="evidence" value="ECO:0007669"/>
    <property type="project" value="UniProtKB-KW"/>
</dbReference>
<keyword evidence="2" id="KW-0808">Transferase</keyword>
<dbReference type="EMBL" id="CP073721">
    <property type="protein sequence ID" value="UWZ40055.1"/>
    <property type="molecule type" value="Genomic_DNA"/>
</dbReference>
<evidence type="ECO:0000313" key="3">
    <source>
        <dbReference type="Proteomes" id="UP001058271"/>
    </source>
</evidence>
<dbReference type="CDD" id="cd02440">
    <property type="entry name" value="AdoMet_MTases"/>
    <property type="match status" value="1"/>
</dbReference>
<proteinExistence type="predicted"/>
<dbReference type="InterPro" id="IPR029063">
    <property type="entry name" value="SAM-dependent_MTases_sf"/>
</dbReference>
<reference evidence="2" key="1">
    <citation type="submission" date="2021-04" db="EMBL/GenBank/DDBJ databases">
        <title>Biosynthetic gene clusters of Dactylosporangioum roseum.</title>
        <authorList>
            <person name="Hartkoorn R.C."/>
            <person name="Beaudoing E."/>
            <person name="Hot D."/>
            <person name="Moureu S."/>
        </authorList>
    </citation>
    <scope>NUCLEOTIDE SEQUENCE</scope>
    <source>
        <strain evidence="2">NRRL B-16295</strain>
    </source>
</reference>
<keyword evidence="2" id="KW-0489">Methyltransferase</keyword>
<organism evidence="2 3">
    <name type="scientific">Dactylosporangium roseum</name>
    <dbReference type="NCBI Taxonomy" id="47989"/>
    <lineage>
        <taxon>Bacteria</taxon>
        <taxon>Bacillati</taxon>
        <taxon>Actinomycetota</taxon>
        <taxon>Actinomycetes</taxon>
        <taxon>Micromonosporales</taxon>
        <taxon>Micromonosporaceae</taxon>
        <taxon>Dactylosporangium</taxon>
    </lineage>
</organism>
<accession>A0ABY5ZD72</accession>
<dbReference type="Pfam" id="PF13649">
    <property type="entry name" value="Methyltransf_25"/>
    <property type="match status" value="1"/>
</dbReference>
<dbReference type="SUPFAM" id="SSF53335">
    <property type="entry name" value="S-adenosyl-L-methionine-dependent methyltransferases"/>
    <property type="match status" value="1"/>
</dbReference>